<reference evidence="2" key="1">
    <citation type="journal article" date="2023" name="Commun. Biol.">
        <title>Genome analysis of Parmales, the sister group of diatoms, reveals the evolutionary specialization of diatoms from phago-mixotrophs to photoautotrophs.</title>
        <authorList>
            <person name="Ban H."/>
            <person name="Sato S."/>
            <person name="Yoshikawa S."/>
            <person name="Yamada K."/>
            <person name="Nakamura Y."/>
            <person name="Ichinomiya M."/>
            <person name="Sato N."/>
            <person name="Blanc-Mathieu R."/>
            <person name="Endo H."/>
            <person name="Kuwata A."/>
            <person name="Ogata H."/>
        </authorList>
    </citation>
    <scope>NUCLEOTIDE SEQUENCE [LARGE SCALE GENOMIC DNA]</scope>
</reference>
<name>A0A9W6ZP73_9STRA</name>
<protein>
    <submittedName>
        <fullName evidence="1">Uncharacterized protein</fullName>
    </submittedName>
</protein>
<dbReference type="Proteomes" id="UP001162640">
    <property type="component" value="Unassembled WGS sequence"/>
</dbReference>
<evidence type="ECO:0000313" key="1">
    <source>
        <dbReference type="EMBL" id="GMH55846.1"/>
    </source>
</evidence>
<dbReference type="EMBL" id="BLQM01000047">
    <property type="protein sequence ID" value="GMH55846.1"/>
    <property type="molecule type" value="Genomic_DNA"/>
</dbReference>
<gene>
    <name evidence="1" type="ORF">TL16_g02005</name>
</gene>
<accession>A0A9W6ZP73</accession>
<comment type="caution">
    <text evidence="1">The sequence shown here is derived from an EMBL/GenBank/DDBJ whole genome shotgun (WGS) entry which is preliminary data.</text>
</comment>
<sequence length="72" mass="7798">MSDAPAKQSKRATVAKHVTGGIKHLDSGMTTVSDTIHGLAENFKINTGDFLPIELFNIRQDITPRAPQAPLK</sequence>
<proteinExistence type="predicted"/>
<dbReference type="AlphaFoldDB" id="A0A9W6ZP73"/>
<organism evidence="1 2">
    <name type="scientific">Triparma laevis f. inornata</name>
    <dbReference type="NCBI Taxonomy" id="1714386"/>
    <lineage>
        <taxon>Eukaryota</taxon>
        <taxon>Sar</taxon>
        <taxon>Stramenopiles</taxon>
        <taxon>Ochrophyta</taxon>
        <taxon>Bolidophyceae</taxon>
        <taxon>Parmales</taxon>
        <taxon>Triparmaceae</taxon>
        <taxon>Triparma</taxon>
    </lineage>
</organism>
<evidence type="ECO:0000313" key="2">
    <source>
        <dbReference type="Proteomes" id="UP001162640"/>
    </source>
</evidence>